<evidence type="ECO:0000256" key="1">
    <source>
        <dbReference type="ARBA" id="ARBA00001933"/>
    </source>
</evidence>
<accession>R7ZS79</accession>
<gene>
    <name evidence="7" type="primary">phnW</name>
    <name evidence="11" type="ORF">ADIS_2539</name>
</gene>
<comment type="cofactor">
    <cofactor evidence="1 7 9">
        <name>pyridoxal 5'-phosphate</name>
        <dbReference type="ChEBI" id="CHEBI:597326"/>
    </cofactor>
</comment>
<dbReference type="NCBIfam" id="NF010006">
    <property type="entry name" value="PRK13479.1"/>
    <property type="match status" value="1"/>
</dbReference>
<dbReference type="GO" id="GO:0019700">
    <property type="term" value="P:organic phosphonate catabolic process"/>
    <property type="evidence" value="ECO:0007669"/>
    <property type="project" value="UniProtKB-UniRule"/>
</dbReference>
<dbReference type="OrthoDB" id="389074at2"/>
<keyword evidence="5 7" id="KW-0670">Pyruvate</keyword>
<keyword evidence="12" id="KW-1185">Reference proteome</keyword>
<dbReference type="Gene3D" id="3.40.640.10">
    <property type="entry name" value="Type I PLP-dependent aspartate aminotransferase-like (Major domain)"/>
    <property type="match status" value="1"/>
</dbReference>
<evidence type="ECO:0000256" key="6">
    <source>
        <dbReference type="ARBA" id="ARBA00049460"/>
    </source>
</evidence>
<dbReference type="InterPro" id="IPR012703">
    <property type="entry name" value="NH2EtPonate_pyrv_transaminase"/>
</dbReference>
<dbReference type="InterPro" id="IPR000192">
    <property type="entry name" value="Aminotrans_V_dom"/>
</dbReference>
<evidence type="ECO:0000313" key="12">
    <source>
        <dbReference type="Proteomes" id="UP000013909"/>
    </source>
</evidence>
<dbReference type="Gene3D" id="3.90.1150.10">
    <property type="entry name" value="Aspartate Aminotransferase, domain 1"/>
    <property type="match status" value="1"/>
</dbReference>
<feature type="binding site" evidence="8">
    <location>
        <position position="343"/>
    </location>
    <ligand>
        <name>substrate</name>
    </ligand>
</feature>
<evidence type="ECO:0000256" key="5">
    <source>
        <dbReference type="ARBA" id="ARBA00023317"/>
    </source>
</evidence>
<feature type="modified residue" description="N6-(pyridoxal phosphate)lysine" evidence="7 9">
    <location>
        <position position="197"/>
    </location>
</feature>
<dbReference type="STRING" id="1232681.ADIS_2539"/>
<protein>
    <recommendedName>
        <fullName evidence="7">2-aminoethylphosphonate--pyruvate transaminase</fullName>
        <ecNumber evidence="7">2.6.1.37</ecNumber>
    </recommendedName>
    <alternativeName>
        <fullName evidence="7">2-aminoethylphosphonate aminotransferase</fullName>
    </alternativeName>
    <alternativeName>
        <fullName evidence="7">AEP transaminase</fullName>
        <shortName evidence="7">AEPT</shortName>
    </alternativeName>
</protein>
<evidence type="ECO:0000259" key="10">
    <source>
        <dbReference type="Pfam" id="PF00266"/>
    </source>
</evidence>
<dbReference type="InterPro" id="IPR015421">
    <property type="entry name" value="PyrdxlP-dep_Trfase_major"/>
</dbReference>
<comment type="subunit">
    <text evidence="7">Homodimer.</text>
</comment>
<reference evidence="11 12" key="1">
    <citation type="submission" date="2013-02" db="EMBL/GenBank/DDBJ databases">
        <title>A novel strain isolated from Lonar lake, Maharashtra, India.</title>
        <authorList>
            <person name="Singh A."/>
        </authorList>
    </citation>
    <scope>NUCLEOTIDE SEQUENCE [LARGE SCALE GENOMIC DNA]</scope>
    <source>
        <strain evidence="11 12">AK24</strain>
    </source>
</reference>
<evidence type="ECO:0000256" key="4">
    <source>
        <dbReference type="ARBA" id="ARBA00022898"/>
    </source>
</evidence>
<dbReference type="InterPro" id="IPR024169">
    <property type="entry name" value="SP_NH2Trfase/AEP_transaminase"/>
</dbReference>
<keyword evidence="3 7" id="KW-0808">Transferase</keyword>
<evidence type="ECO:0000256" key="2">
    <source>
        <dbReference type="ARBA" id="ARBA00022576"/>
    </source>
</evidence>
<dbReference type="PANTHER" id="PTHR42778">
    <property type="entry name" value="2-AMINOETHYLPHOSPHONATE--PYRUVATE TRANSAMINASE"/>
    <property type="match status" value="1"/>
</dbReference>
<dbReference type="GO" id="GO:0047304">
    <property type="term" value="F:2-aminoethylphosphonate-pyruvate transaminase activity"/>
    <property type="evidence" value="ECO:0007669"/>
    <property type="project" value="UniProtKB-UniRule"/>
</dbReference>
<organism evidence="11 12">
    <name type="scientific">Lunatimonas lonarensis</name>
    <dbReference type="NCBI Taxonomy" id="1232681"/>
    <lineage>
        <taxon>Bacteria</taxon>
        <taxon>Pseudomonadati</taxon>
        <taxon>Bacteroidota</taxon>
        <taxon>Cytophagia</taxon>
        <taxon>Cytophagales</taxon>
        <taxon>Cyclobacteriaceae</taxon>
    </lineage>
</organism>
<dbReference type="InterPro" id="IPR015422">
    <property type="entry name" value="PyrdxlP-dep_Trfase_small"/>
</dbReference>
<sequence length="368" mass="41045">MIPQIPENPYLLLTPGPLSTSKTVRGAMTRDWCTWDDDYKQIVQKIREELIGLSGGGENYTAVLMQGSGTFAVESVMWSCLKPDSKILVLSNGAYGKRMGKIVQMIGVPHRVLSWEEGQQPDPGQVEEILQTDPAITHIGMVHSETTTGMLNRYEPHARLAEQYGKIFILDAMSSFGGIPLDITAPTVDLLISSANKCIQGVPGFGFVLARKEVLKSCKGNSKSHSLDLYDQWDAMEQDKGKWRFTSPTHTVRAFLQAISELHEEGGISARHERYWANHHSLIKGMAAVDVQPFLQEEDRSPIITAFLEPESPDFSFGVLYEKLKAEGFVIYPGKVSHAATFRIGHIGHVFPEDFERLGAALQKIRFW</sequence>
<name>R7ZS79_9BACT</name>
<dbReference type="InterPro" id="IPR015424">
    <property type="entry name" value="PyrdxlP-dep_Trfase"/>
</dbReference>
<dbReference type="HAMAP" id="MF_01376">
    <property type="entry name" value="PhnW_aminotrans_5"/>
    <property type="match status" value="1"/>
</dbReference>
<dbReference type="NCBIfam" id="TIGR03301">
    <property type="entry name" value="PhnW-AepZ"/>
    <property type="match status" value="1"/>
</dbReference>
<dbReference type="Proteomes" id="UP000013909">
    <property type="component" value="Unassembled WGS sequence"/>
</dbReference>
<dbReference type="Pfam" id="PF00266">
    <property type="entry name" value="Aminotran_5"/>
    <property type="match status" value="1"/>
</dbReference>
<dbReference type="PATRIC" id="fig|1288963.3.peg.2531"/>
<dbReference type="PIRSF" id="PIRSF000524">
    <property type="entry name" value="SPT"/>
    <property type="match status" value="1"/>
</dbReference>
<dbReference type="EMBL" id="AQHR01000069">
    <property type="protein sequence ID" value="EON76996.1"/>
    <property type="molecule type" value="Genomic_DNA"/>
</dbReference>
<keyword evidence="4 7" id="KW-0663">Pyridoxal phosphate</keyword>
<comment type="similarity">
    <text evidence="7">Belongs to the class-V pyridoxal-phosphate-dependent aminotransferase family. PhnW subfamily.</text>
</comment>
<dbReference type="PANTHER" id="PTHR42778:SF1">
    <property type="entry name" value="2-AMINOETHYLPHOSPHONATE--PYRUVATE TRANSAMINASE"/>
    <property type="match status" value="1"/>
</dbReference>
<feature type="domain" description="Aminotransferase class V" evidence="10">
    <location>
        <begin position="25"/>
        <end position="305"/>
    </location>
</feature>
<keyword evidence="2 7" id="KW-0032">Aminotransferase</keyword>
<comment type="caution">
    <text evidence="11">The sequence shown here is derived from an EMBL/GenBank/DDBJ whole genome shotgun (WGS) entry which is preliminary data.</text>
</comment>
<dbReference type="AlphaFoldDB" id="R7ZS79"/>
<dbReference type="SUPFAM" id="SSF53383">
    <property type="entry name" value="PLP-dependent transferases"/>
    <property type="match status" value="1"/>
</dbReference>
<comment type="catalytic activity">
    <reaction evidence="6 7">
        <text>(2-aminoethyl)phosphonate + pyruvate = phosphonoacetaldehyde + L-alanine</text>
        <dbReference type="Rhea" id="RHEA:17021"/>
        <dbReference type="ChEBI" id="CHEBI:15361"/>
        <dbReference type="ChEBI" id="CHEBI:57418"/>
        <dbReference type="ChEBI" id="CHEBI:57972"/>
        <dbReference type="ChEBI" id="CHEBI:58383"/>
        <dbReference type="EC" id="2.6.1.37"/>
    </reaction>
</comment>
<dbReference type="RefSeq" id="WP_010854675.1">
    <property type="nucleotide sequence ID" value="NZ_AQHR01000069.1"/>
</dbReference>
<evidence type="ECO:0000256" key="9">
    <source>
        <dbReference type="PIRSR" id="PIRSR000524-50"/>
    </source>
</evidence>
<comment type="function">
    <text evidence="7">Involved in phosphonate degradation.</text>
</comment>
<proteinExistence type="inferred from homology"/>
<evidence type="ECO:0000256" key="8">
    <source>
        <dbReference type="PIRSR" id="PIRSR000524-1"/>
    </source>
</evidence>
<evidence type="ECO:0000313" key="11">
    <source>
        <dbReference type="EMBL" id="EON76996.1"/>
    </source>
</evidence>
<evidence type="ECO:0000256" key="7">
    <source>
        <dbReference type="HAMAP-Rule" id="MF_01376"/>
    </source>
</evidence>
<dbReference type="EC" id="2.6.1.37" evidence="7"/>
<evidence type="ECO:0000256" key="3">
    <source>
        <dbReference type="ARBA" id="ARBA00022679"/>
    </source>
</evidence>
<dbReference type="NCBIfam" id="TIGR02326">
    <property type="entry name" value="transamin_PhnW"/>
    <property type="match status" value="1"/>
</dbReference>